<evidence type="ECO:0008006" key="4">
    <source>
        <dbReference type="Google" id="ProtNLM"/>
    </source>
</evidence>
<feature type="transmembrane region" description="Helical" evidence="1">
    <location>
        <begin position="29"/>
        <end position="46"/>
    </location>
</feature>
<keyword evidence="1" id="KW-0812">Transmembrane</keyword>
<gene>
    <name evidence="2" type="ORF">OS242_18360</name>
</gene>
<reference evidence="2 3" key="1">
    <citation type="submission" date="2022-11" db="EMBL/GenBank/DDBJ databases">
        <title>Study of microbial diversity in lake waters.</title>
        <authorList>
            <person name="Zhang J."/>
        </authorList>
    </citation>
    <scope>NUCLEOTIDE SEQUENCE [LARGE SCALE GENOMIC DNA]</scope>
    <source>
        <strain evidence="2 3">DT12</strain>
    </source>
</reference>
<keyword evidence="1" id="KW-1133">Transmembrane helix</keyword>
<proteinExistence type="predicted"/>
<dbReference type="EMBL" id="JAPMLT010000014">
    <property type="protein sequence ID" value="MCX7571910.1"/>
    <property type="molecule type" value="Genomic_DNA"/>
</dbReference>
<sequence length="81" mass="9505">MAFWINVILFAVCMIIQAIAFHRVAFGRAVFITVAMFFFTGLVFIAPNAPRFLVWFLYAVTWGYTLFMTVYAINRLRQRNK</sequence>
<evidence type="ECO:0000256" key="1">
    <source>
        <dbReference type="SAM" id="Phobius"/>
    </source>
</evidence>
<keyword evidence="3" id="KW-1185">Reference proteome</keyword>
<comment type="caution">
    <text evidence="2">The sequence shown here is derived from an EMBL/GenBank/DDBJ whole genome shotgun (WGS) entry which is preliminary data.</text>
</comment>
<dbReference type="Proteomes" id="UP001208017">
    <property type="component" value="Unassembled WGS sequence"/>
</dbReference>
<organism evidence="2 3">
    <name type="scientific">Tumebacillus lacus</name>
    <dbReference type="NCBI Taxonomy" id="2995335"/>
    <lineage>
        <taxon>Bacteria</taxon>
        <taxon>Bacillati</taxon>
        <taxon>Bacillota</taxon>
        <taxon>Bacilli</taxon>
        <taxon>Bacillales</taxon>
        <taxon>Alicyclobacillaceae</taxon>
        <taxon>Tumebacillus</taxon>
    </lineage>
</organism>
<protein>
    <recommendedName>
        <fullName evidence="4">DUF2651 domain-containing protein</fullName>
    </recommendedName>
</protein>
<feature type="transmembrane region" description="Helical" evidence="1">
    <location>
        <begin position="6"/>
        <end position="22"/>
    </location>
</feature>
<name>A0ABT3X4T4_9BACL</name>
<accession>A0ABT3X4T4</accession>
<feature type="transmembrane region" description="Helical" evidence="1">
    <location>
        <begin position="52"/>
        <end position="73"/>
    </location>
</feature>
<evidence type="ECO:0000313" key="3">
    <source>
        <dbReference type="Proteomes" id="UP001208017"/>
    </source>
</evidence>
<keyword evidence="1" id="KW-0472">Membrane</keyword>
<evidence type="ECO:0000313" key="2">
    <source>
        <dbReference type="EMBL" id="MCX7571910.1"/>
    </source>
</evidence>
<dbReference type="RefSeq" id="WP_267153161.1">
    <property type="nucleotide sequence ID" value="NZ_JAPMLT010000014.1"/>
</dbReference>